<organism evidence="11 12">
    <name type="scientific">Pseudoalteromonas ruthenica</name>
    <dbReference type="NCBI Taxonomy" id="151081"/>
    <lineage>
        <taxon>Bacteria</taxon>
        <taxon>Pseudomonadati</taxon>
        <taxon>Pseudomonadota</taxon>
        <taxon>Gammaproteobacteria</taxon>
        <taxon>Alteromonadales</taxon>
        <taxon>Pseudoalteromonadaceae</taxon>
        <taxon>Pseudoalteromonas</taxon>
    </lineage>
</organism>
<dbReference type="NCBIfam" id="TIGR01534">
    <property type="entry name" value="GAPDH-I"/>
    <property type="match status" value="1"/>
</dbReference>
<keyword evidence="12" id="KW-1185">Reference proteome</keyword>
<dbReference type="Pfam" id="PF00044">
    <property type="entry name" value="Gp_dh_N"/>
    <property type="match status" value="1"/>
</dbReference>
<reference evidence="11 12" key="1">
    <citation type="journal article" date="2015" name="BMC Genomics">
        <title>Genome mining reveals unlocked bioactive potential of marine Gram-negative bacteria.</title>
        <authorList>
            <person name="Machado H."/>
            <person name="Sonnenschein E.C."/>
            <person name="Melchiorsen J."/>
            <person name="Gram L."/>
        </authorList>
    </citation>
    <scope>NUCLEOTIDE SEQUENCE [LARGE SCALE GENOMIC DNA]</scope>
    <source>
        <strain evidence="11 12">S3137</strain>
    </source>
</reference>
<dbReference type="PROSITE" id="PS00071">
    <property type="entry name" value="GAPDH"/>
    <property type="match status" value="1"/>
</dbReference>
<dbReference type="InterPro" id="IPR052978">
    <property type="entry name" value="GAP_dehydrogenase"/>
</dbReference>
<dbReference type="InterPro" id="IPR020829">
    <property type="entry name" value="GlycerAld_3-P_DH_cat"/>
</dbReference>
<dbReference type="Proteomes" id="UP000033664">
    <property type="component" value="Unassembled WGS sequence"/>
</dbReference>
<dbReference type="PANTHER" id="PTHR42955:SF1">
    <property type="entry name" value="GLYCERALDEHYDE-3-PHOSPHATE DEHYDROGENASE"/>
    <property type="match status" value="1"/>
</dbReference>
<dbReference type="CDD" id="cd18126">
    <property type="entry name" value="GAPDH_I_C"/>
    <property type="match status" value="1"/>
</dbReference>
<evidence type="ECO:0000256" key="6">
    <source>
        <dbReference type="PIRSR" id="PIRSR000149-3"/>
    </source>
</evidence>
<dbReference type="NCBIfam" id="NF033735">
    <property type="entry name" value="G3PDH_Arsen"/>
    <property type="match status" value="1"/>
</dbReference>
<evidence type="ECO:0000259" key="10">
    <source>
        <dbReference type="SMART" id="SM00846"/>
    </source>
</evidence>
<evidence type="ECO:0000256" key="7">
    <source>
        <dbReference type="PIRSR" id="PIRSR000149-4"/>
    </source>
</evidence>
<dbReference type="GeneID" id="58228535"/>
<dbReference type="PANTHER" id="PTHR42955">
    <property type="entry name" value="GLYCERALDEHYDE-3-PHOSPHATE DEHYDROGENASE"/>
    <property type="match status" value="1"/>
</dbReference>
<dbReference type="PATRIC" id="fig|151081.8.peg.482"/>
<dbReference type="RefSeq" id="WP_045978377.1">
    <property type="nucleotide sequence ID" value="NZ_JXXY01000002.1"/>
</dbReference>
<evidence type="ECO:0000256" key="8">
    <source>
        <dbReference type="RuleBase" id="RU000397"/>
    </source>
</evidence>
<dbReference type="OrthoDB" id="9803304at2"/>
<evidence type="ECO:0000313" key="12">
    <source>
        <dbReference type="Proteomes" id="UP000033664"/>
    </source>
</evidence>
<evidence type="ECO:0000256" key="3">
    <source>
        <dbReference type="ARBA" id="ARBA00023002"/>
    </source>
</evidence>
<dbReference type="FunFam" id="3.40.50.720:FF:000001">
    <property type="entry name" value="Glyceraldehyde-3-phosphate dehydrogenase"/>
    <property type="match status" value="1"/>
</dbReference>
<accession>A0A0F4PW53</accession>
<feature type="active site" description="Nucleophile" evidence="4">
    <location>
        <position position="152"/>
    </location>
</feature>
<comment type="caution">
    <text evidence="11">The sequence shown here is derived from an EMBL/GenBank/DDBJ whole genome shotgun (WGS) entry which is preliminary data.</text>
</comment>
<dbReference type="InterPro" id="IPR020830">
    <property type="entry name" value="GlycerAld_3-P_DH_AS"/>
</dbReference>
<feature type="domain" description="Glyceraldehyde 3-phosphate dehydrogenase NAD(P) binding" evidence="10">
    <location>
        <begin position="3"/>
        <end position="152"/>
    </location>
</feature>
<dbReference type="GO" id="GO:0051287">
    <property type="term" value="F:NAD binding"/>
    <property type="evidence" value="ECO:0007669"/>
    <property type="project" value="InterPro"/>
</dbReference>
<evidence type="ECO:0000256" key="4">
    <source>
        <dbReference type="PIRSR" id="PIRSR000149-1"/>
    </source>
</evidence>
<dbReference type="AlphaFoldDB" id="A0A0F4PW53"/>
<name>A0A0F4PW53_9GAMM</name>
<sequence>MTLKVGINGFGRMGRLVLRAAYDWPEIEFVHINDPAGDAATLAHLLEFDSVHGRWQYPVSADDEALCINGQRIQCSANKAIADTDWSQCDIVIEASGKMKKTELLRQYLTQGVRKVVVTAPVKEQGILNVVMGVNDALYCPDSHDIVTAASCTTNCLAPVVKVLQDKIGIKHGSMTTIHDITNTQTILDAPHKDLRRARACGMSLIPTTTGSATAITHIFPELKGKLNGHAVRVPLANASITDCVFELNRETTEQELNAWFKEAAQGELKGILGYEEKPLVSIDYRTDPRSSIVDAPSTMVVNGTQAKLYLWYDNEWGYANRTAELMRKVANSL</sequence>
<dbReference type="SMART" id="SM00846">
    <property type="entry name" value="Gp_dh_N"/>
    <property type="match status" value="1"/>
</dbReference>
<proteinExistence type="inferred from homology"/>
<feature type="binding site" evidence="5">
    <location>
        <position position="182"/>
    </location>
    <ligand>
        <name>D-glyceraldehyde 3-phosphate</name>
        <dbReference type="ChEBI" id="CHEBI:59776"/>
    </ligand>
</feature>
<keyword evidence="3 9" id="KW-0560">Oxidoreductase</keyword>
<dbReference type="PIRSF" id="PIRSF000149">
    <property type="entry name" value="GAP_DH"/>
    <property type="match status" value="1"/>
</dbReference>
<dbReference type="Pfam" id="PF02800">
    <property type="entry name" value="Gp_dh_C"/>
    <property type="match status" value="1"/>
</dbReference>
<dbReference type="eggNOG" id="COG0057">
    <property type="taxonomic scope" value="Bacteria"/>
</dbReference>
<dbReference type="SUPFAM" id="SSF51735">
    <property type="entry name" value="NAD(P)-binding Rossmann-fold domains"/>
    <property type="match status" value="1"/>
</dbReference>
<comment type="similarity">
    <text evidence="1 8">Belongs to the glyceraldehyde-3-phosphate dehydrogenase family.</text>
</comment>
<dbReference type="NCBIfam" id="NF006512">
    <property type="entry name" value="PRK08955.1"/>
    <property type="match status" value="1"/>
</dbReference>
<feature type="binding site" evidence="6">
    <location>
        <position position="34"/>
    </location>
    <ligand>
        <name>NAD(+)</name>
        <dbReference type="ChEBI" id="CHEBI:57540"/>
    </ligand>
</feature>
<dbReference type="GO" id="GO:0016620">
    <property type="term" value="F:oxidoreductase activity, acting on the aldehyde or oxo group of donors, NAD or NADP as acceptor"/>
    <property type="evidence" value="ECO:0007669"/>
    <property type="project" value="InterPro"/>
</dbReference>
<dbReference type="InterPro" id="IPR020828">
    <property type="entry name" value="GlycerAld_3-P_DH_NAD(P)-bd"/>
</dbReference>
<dbReference type="PRINTS" id="PR00078">
    <property type="entry name" value="G3PDHDRGNASE"/>
</dbReference>
<comment type="subunit">
    <text evidence="2">Homotetramer.</text>
</comment>
<feature type="binding site" evidence="5">
    <location>
        <begin position="151"/>
        <end position="153"/>
    </location>
    <ligand>
        <name>D-glyceraldehyde 3-phosphate</name>
        <dbReference type="ChEBI" id="CHEBI:59776"/>
    </ligand>
</feature>
<keyword evidence="6" id="KW-0547">Nucleotide-binding</keyword>
<feature type="binding site" evidence="5">
    <location>
        <begin position="210"/>
        <end position="211"/>
    </location>
    <ligand>
        <name>D-glyceraldehyde 3-phosphate</name>
        <dbReference type="ChEBI" id="CHEBI:59776"/>
    </ligand>
</feature>
<dbReference type="FunFam" id="3.30.360.10:FF:000002">
    <property type="entry name" value="Glyceraldehyde-3-phosphate dehydrogenase"/>
    <property type="match status" value="1"/>
</dbReference>
<dbReference type="Gene3D" id="3.40.50.720">
    <property type="entry name" value="NAD(P)-binding Rossmann-like Domain"/>
    <property type="match status" value="1"/>
</dbReference>
<dbReference type="EMBL" id="JXXZ01000007">
    <property type="protein sequence ID" value="KJY99690.1"/>
    <property type="molecule type" value="Genomic_DNA"/>
</dbReference>
<protein>
    <recommendedName>
        <fullName evidence="9">Glyceraldehyde-3-phosphate dehydrogenase</fullName>
        <ecNumber evidence="9">1.2.1.-</ecNumber>
    </recommendedName>
</protein>
<dbReference type="EC" id="1.2.1.-" evidence="9"/>
<feature type="binding site" evidence="6">
    <location>
        <position position="315"/>
    </location>
    <ligand>
        <name>NAD(+)</name>
        <dbReference type="ChEBI" id="CHEBI:57540"/>
    </ligand>
</feature>
<dbReference type="InterPro" id="IPR036291">
    <property type="entry name" value="NAD(P)-bd_dom_sf"/>
</dbReference>
<gene>
    <name evidence="11" type="ORF">TW72_08530</name>
</gene>
<keyword evidence="6" id="KW-0520">NAD</keyword>
<evidence type="ECO:0000313" key="11">
    <source>
        <dbReference type="EMBL" id="KJY99690.1"/>
    </source>
</evidence>
<feature type="site" description="Activates thiol group during catalysis" evidence="7">
    <location>
        <position position="179"/>
    </location>
</feature>
<dbReference type="CDD" id="cd05214">
    <property type="entry name" value="GAPDH_I_N"/>
    <property type="match status" value="1"/>
</dbReference>
<dbReference type="InterPro" id="IPR020831">
    <property type="entry name" value="GlycerAld/Erythrose_P_DH"/>
</dbReference>
<dbReference type="InterPro" id="IPR006424">
    <property type="entry name" value="Glyceraldehyde-3-P_DH_1"/>
</dbReference>
<evidence type="ECO:0000256" key="1">
    <source>
        <dbReference type="ARBA" id="ARBA00007406"/>
    </source>
</evidence>
<dbReference type="InterPro" id="IPR054835">
    <property type="entry name" value="G3PDH_Arsen"/>
</dbReference>
<dbReference type="SUPFAM" id="SSF55347">
    <property type="entry name" value="Glyceraldehyde-3-phosphate dehydrogenase-like, C-terminal domain"/>
    <property type="match status" value="1"/>
</dbReference>
<dbReference type="GO" id="GO:0050661">
    <property type="term" value="F:NADP binding"/>
    <property type="evidence" value="ECO:0007669"/>
    <property type="project" value="InterPro"/>
</dbReference>
<feature type="binding site" evidence="5">
    <location>
        <position position="233"/>
    </location>
    <ligand>
        <name>D-glyceraldehyde 3-phosphate</name>
        <dbReference type="ChEBI" id="CHEBI:59776"/>
    </ligand>
</feature>
<feature type="binding site" evidence="6">
    <location>
        <position position="119"/>
    </location>
    <ligand>
        <name>NAD(+)</name>
        <dbReference type="ChEBI" id="CHEBI:57540"/>
    </ligand>
</feature>
<evidence type="ECO:0000256" key="5">
    <source>
        <dbReference type="PIRSR" id="PIRSR000149-2"/>
    </source>
</evidence>
<dbReference type="GO" id="GO:0006006">
    <property type="term" value="P:glucose metabolic process"/>
    <property type="evidence" value="ECO:0007669"/>
    <property type="project" value="InterPro"/>
</dbReference>
<evidence type="ECO:0000256" key="9">
    <source>
        <dbReference type="RuleBase" id="RU361160"/>
    </source>
</evidence>
<dbReference type="Gene3D" id="3.30.360.10">
    <property type="entry name" value="Dihydrodipicolinate Reductase, domain 2"/>
    <property type="match status" value="1"/>
</dbReference>
<evidence type="ECO:0000256" key="2">
    <source>
        <dbReference type="ARBA" id="ARBA00011881"/>
    </source>
</evidence>